<feature type="transmembrane region" description="Helical" evidence="5">
    <location>
        <begin position="101"/>
        <end position="126"/>
    </location>
</feature>
<protein>
    <recommendedName>
        <fullName evidence="5">Sec-independent protein translocase protein TatC</fullName>
    </recommendedName>
</protein>
<dbReference type="PRINTS" id="PR01840">
    <property type="entry name" value="TATCFAMILY"/>
</dbReference>
<comment type="function">
    <text evidence="5">Part of the twin-arginine translocation (Tat) system that transports large folded proteins containing a characteristic twin-arginine motif in their signal peptide across membranes.</text>
</comment>
<dbReference type="GO" id="GO:0043953">
    <property type="term" value="P:protein transport by the Tat complex"/>
    <property type="evidence" value="ECO:0007669"/>
    <property type="project" value="UniProtKB-UniRule"/>
</dbReference>
<feature type="transmembrane region" description="Helical" evidence="5">
    <location>
        <begin position="146"/>
        <end position="175"/>
    </location>
</feature>
<dbReference type="AlphaFoldDB" id="T0C4Q1"/>
<dbReference type="KEGG" id="aaco:K1I37_18375"/>
<evidence type="ECO:0000256" key="1">
    <source>
        <dbReference type="ARBA" id="ARBA00004141"/>
    </source>
</evidence>
<proteinExistence type="inferred from homology"/>
<comment type="subcellular location">
    <subcellularLocation>
        <location evidence="5">Cell membrane</location>
        <topology evidence="5">Multi-pass membrane protein</topology>
    </subcellularLocation>
    <subcellularLocation>
        <location evidence="1">Membrane</location>
        <topology evidence="1">Multi-pass membrane protein</topology>
    </subcellularLocation>
</comment>
<dbReference type="GO" id="GO:0065002">
    <property type="term" value="P:intracellular protein transmembrane transport"/>
    <property type="evidence" value="ECO:0007669"/>
    <property type="project" value="TreeGrafter"/>
</dbReference>
<keyword evidence="5" id="KW-0811">Translocation</keyword>
<dbReference type="NCBIfam" id="TIGR00945">
    <property type="entry name" value="tatC"/>
    <property type="match status" value="1"/>
</dbReference>
<keyword evidence="5" id="KW-1003">Cell membrane</keyword>
<feature type="transmembrane region" description="Helical" evidence="5">
    <location>
        <begin position="15"/>
        <end position="38"/>
    </location>
</feature>
<keyword evidence="5" id="KW-0653">Protein transport</keyword>
<gene>
    <name evidence="5 6" type="primary">tatC</name>
    <name evidence="6" type="ORF">K1I37_18375</name>
</gene>
<evidence type="ECO:0000256" key="2">
    <source>
        <dbReference type="ARBA" id="ARBA00022692"/>
    </source>
</evidence>
<dbReference type="Pfam" id="PF00902">
    <property type="entry name" value="TatC"/>
    <property type="match status" value="1"/>
</dbReference>
<feature type="transmembrane region" description="Helical" evidence="5">
    <location>
        <begin position="210"/>
        <end position="228"/>
    </location>
</feature>
<evidence type="ECO:0000313" key="7">
    <source>
        <dbReference type="Proteomes" id="UP000829401"/>
    </source>
</evidence>
<dbReference type="OrthoDB" id="9777044at2"/>
<reference evidence="7" key="1">
    <citation type="journal article" date="2022" name="G3 (Bethesda)">
        <title>Unveiling the complete genome sequence of Alicyclobacillus acidoterrestris DSM 3922T, a taint-producing strain.</title>
        <authorList>
            <person name="Leonardo I.C."/>
            <person name="Barreto Crespo M.T."/>
            <person name="Gaspar F.B."/>
        </authorList>
    </citation>
    <scope>NUCLEOTIDE SEQUENCE [LARGE SCALE GENOMIC DNA]</scope>
    <source>
        <strain evidence="7">DSM 3922</strain>
    </source>
</reference>
<dbReference type="RefSeq" id="WP_021296271.1">
    <property type="nucleotide sequence ID" value="NZ_AURB01000125.1"/>
</dbReference>
<keyword evidence="4 5" id="KW-0472">Membrane</keyword>
<keyword evidence="3 5" id="KW-1133">Transmembrane helix</keyword>
<keyword evidence="5" id="KW-0813">Transport</keyword>
<dbReference type="HAMAP" id="MF_00902">
    <property type="entry name" value="TatC"/>
    <property type="match status" value="1"/>
</dbReference>
<dbReference type="InterPro" id="IPR002033">
    <property type="entry name" value="TatC"/>
</dbReference>
<comment type="subunit">
    <text evidence="5">Forms a complex with TatA.</text>
</comment>
<evidence type="ECO:0000256" key="3">
    <source>
        <dbReference type="ARBA" id="ARBA00022989"/>
    </source>
</evidence>
<comment type="similarity">
    <text evidence="5">Belongs to the TatC family.</text>
</comment>
<feature type="transmembrane region" description="Helical" evidence="5">
    <location>
        <begin position="187"/>
        <end position="204"/>
    </location>
</feature>
<dbReference type="PANTHER" id="PTHR30371:SF4">
    <property type="entry name" value="SEC-INDEPENDENT PROTEIN TRANSLOCASE PROTEIN TATCD"/>
    <property type="match status" value="1"/>
</dbReference>
<dbReference type="STRING" id="1356854.N007_06145"/>
<dbReference type="Proteomes" id="UP000829401">
    <property type="component" value="Chromosome"/>
</dbReference>
<keyword evidence="7" id="KW-1185">Reference proteome</keyword>
<evidence type="ECO:0000256" key="5">
    <source>
        <dbReference type="HAMAP-Rule" id="MF_00902"/>
    </source>
</evidence>
<dbReference type="eggNOG" id="COG0805">
    <property type="taxonomic scope" value="Bacteria"/>
</dbReference>
<name>T0C4Q1_ALIAG</name>
<sequence>MEYQKHWSEMRRRGIRVFIVFAIAFVLCLAFDSKIYHALTRPAASLGLKLVVLGPGEIVTVLFTLAGWTAIGVTVPYLMYELWQFVTPGLYAKERQLARSTVPLAALLFLAGLCFSWYLIFPRLLLFLVTLTRREGLGIMLQAHTYFSFVIGFCLPFGFAFEGPLVVFVLARLGVITSNWLRKVRKFAYLAIVILGVLISPPELISHLSVTVPMMILYEIGVGIATIVERRRVRNQEASV</sequence>
<keyword evidence="2 5" id="KW-0812">Transmembrane</keyword>
<dbReference type="EMBL" id="CP080467">
    <property type="protein sequence ID" value="UNO48603.1"/>
    <property type="molecule type" value="Genomic_DNA"/>
</dbReference>
<accession>T0C4Q1</accession>
<accession>A0A9E6ZGY5</accession>
<organism evidence="6 7">
    <name type="scientific">Alicyclobacillus acidoterrestris (strain ATCC 49025 / DSM 3922 / CIP 106132 / NCIMB 13137 / GD3B)</name>
    <dbReference type="NCBI Taxonomy" id="1356854"/>
    <lineage>
        <taxon>Bacteria</taxon>
        <taxon>Bacillati</taxon>
        <taxon>Bacillota</taxon>
        <taxon>Bacilli</taxon>
        <taxon>Bacillales</taxon>
        <taxon>Alicyclobacillaceae</taxon>
        <taxon>Alicyclobacillus</taxon>
    </lineage>
</organism>
<dbReference type="GO" id="GO:0033281">
    <property type="term" value="C:TAT protein transport complex"/>
    <property type="evidence" value="ECO:0007669"/>
    <property type="project" value="UniProtKB-UniRule"/>
</dbReference>
<dbReference type="PANTHER" id="PTHR30371">
    <property type="entry name" value="SEC-INDEPENDENT PROTEIN TRANSLOCASE PROTEIN TATC"/>
    <property type="match status" value="1"/>
</dbReference>
<dbReference type="GO" id="GO:0009977">
    <property type="term" value="F:proton motive force dependent protein transmembrane transporter activity"/>
    <property type="evidence" value="ECO:0007669"/>
    <property type="project" value="TreeGrafter"/>
</dbReference>
<evidence type="ECO:0000313" key="6">
    <source>
        <dbReference type="EMBL" id="UNO48603.1"/>
    </source>
</evidence>
<evidence type="ECO:0000256" key="4">
    <source>
        <dbReference type="ARBA" id="ARBA00023136"/>
    </source>
</evidence>
<feature type="transmembrane region" description="Helical" evidence="5">
    <location>
        <begin position="58"/>
        <end position="80"/>
    </location>
</feature>